<keyword evidence="3" id="KW-1185">Reference proteome</keyword>
<name>A0A6F8ZEC3_9FIRM</name>
<dbReference type="KEGG" id="hfv:R50_0611"/>
<proteinExistence type="predicted"/>
<accession>A0A6F8ZEC3</accession>
<reference evidence="2 3" key="1">
    <citation type="submission" date="2020-02" db="EMBL/GenBank/DDBJ databases">
        <authorList>
            <person name="Hogendoorn C."/>
        </authorList>
    </citation>
    <scope>NUCLEOTIDE SEQUENCE [LARGE SCALE GENOMIC DNA]</scope>
    <source>
        <strain evidence="2">R501</strain>
    </source>
</reference>
<feature type="region of interest" description="Disordered" evidence="1">
    <location>
        <begin position="166"/>
        <end position="192"/>
    </location>
</feature>
<evidence type="ECO:0000313" key="3">
    <source>
        <dbReference type="Proteomes" id="UP000503399"/>
    </source>
</evidence>
<organism evidence="2 3">
    <name type="scientific">Candidatus Hydrogenisulfobacillus filiaventi</name>
    <dbReference type="NCBI Taxonomy" id="2707344"/>
    <lineage>
        <taxon>Bacteria</taxon>
        <taxon>Bacillati</taxon>
        <taxon>Bacillota</taxon>
        <taxon>Clostridia</taxon>
        <taxon>Eubacteriales</taxon>
        <taxon>Clostridiales Family XVII. Incertae Sedis</taxon>
        <taxon>Candidatus Hydrogenisulfobacillus</taxon>
    </lineage>
</organism>
<gene>
    <name evidence="2" type="ORF">R50_0611</name>
</gene>
<evidence type="ECO:0000256" key="1">
    <source>
        <dbReference type="SAM" id="MobiDB-lite"/>
    </source>
</evidence>
<evidence type="ECO:0000313" key="2">
    <source>
        <dbReference type="EMBL" id="CAB1128117.1"/>
    </source>
</evidence>
<dbReference type="EMBL" id="LR778114">
    <property type="protein sequence ID" value="CAB1128117.1"/>
    <property type="molecule type" value="Genomic_DNA"/>
</dbReference>
<dbReference type="Proteomes" id="UP000503399">
    <property type="component" value="Chromosome"/>
</dbReference>
<sequence length="192" mass="20386">MSGPPPALLAWRLRQAGCLPGLAAAAPDLPGARAVDGDLWAGDPPRHRRHACLVARIFLSLEPVLWSWSRIPPAPGGPAPDARARLLPCAAEVWLEADTGSESRRQWLAKLERYHLWAPGPLVAVAEDPRRVARLAAWLAAGPAPDPWPAGAFPLADLARTLPAWLAAHARPDPPPHPQPPSAATGTTGRSP</sequence>
<protein>
    <submittedName>
        <fullName evidence="2">Uncharacterized protein</fullName>
    </submittedName>
</protein>
<dbReference type="AlphaFoldDB" id="A0A6F8ZEC3"/>